<evidence type="ECO:0000259" key="4">
    <source>
        <dbReference type="PROSITE" id="PS50157"/>
    </source>
</evidence>
<dbReference type="InterPro" id="IPR001214">
    <property type="entry name" value="SET_dom"/>
</dbReference>
<dbReference type="InterPro" id="IPR046341">
    <property type="entry name" value="SET_dom_sf"/>
</dbReference>
<keyword evidence="7" id="KW-1185">Reference proteome</keyword>
<dbReference type="GO" id="GO:0005634">
    <property type="term" value="C:nucleus"/>
    <property type="evidence" value="ECO:0007669"/>
    <property type="project" value="TreeGrafter"/>
</dbReference>
<evidence type="ECO:0000313" key="6">
    <source>
        <dbReference type="EMBL" id="KAB0395197.1"/>
    </source>
</evidence>
<protein>
    <recommendedName>
        <fullName evidence="8">C2H2-type domain-containing protein</fullName>
    </recommendedName>
</protein>
<dbReference type="PROSITE" id="PS00028">
    <property type="entry name" value="ZINC_FINGER_C2H2_1"/>
    <property type="match status" value="1"/>
</dbReference>
<proteinExistence type="predicted"/>
<dbReference type="PANTHER" id="PTHR16515">
    <property type="entry name" value="PR DOMAIN ZINC FINGER PROTEIN"/>
    <property type="match status" value="1"/>
</dbReference>
<evidence type="ECO:0000256" key="3">
    <source>
        <dbReference type="PROSITE-ProRule" id="PRU00042"/>
    </source>
</evidence>
<dbReference type="FunFam" id="3.30.160.60:FF:000880">
    <property type="entry name" value="Zinc finger protein"/>
    <property type="match status" value="1"/>
</dbReference>
<keyword evidence="3" id="KW-0479">Metal-binding</keyword>
<evidence type="ECO:0000259" key="5">
    <source>
        <dbReference type="PROSITE" id="PS50280"/>
    </source>
</evidence>
<dbReference type="GO" id="GO:0000977">
    <property type="term" value="F:RNA polymerase II transcription regulatory region sequence-specific DNA binding"/>
    <property type="evidence" value="ECO:0007669"/>
    <property type="project" value="TreeGrafter"/>
</dbReference>
<gene>
    <name evidence="6" type="ORF">E2I00_018530</name>
</gene>
<evidence type="ECO:0000256" key="2">
    <source>
        <dbReference type="ARBA" id="ARBA00023163"/>
    </source>
</evidence>
<dbReference type="InterPro" id="IPR013087">
    <property type="entry name" value="Znf_C2H2_type"/>
</dbReference>
<dbReference type="AlphaFoldDB" id="A0A643C4P5"/>
<organism evidence="6 7">
    <name type="scientific">Balaenoptera physalus</name>
    <name type="common">Fin whale</name>
    <name type="synonym">Balaena physalus</name>
    <dbReference type="NCBI Taxonomy" id="9770"/>
    <lineage>
        <taxon>Eukaryota</taxon>
        <taxon>Metazoa</taxon>
        <taxon>Chordata</taxon>
        <taxon>Craniata</taxon>
        <taxon>Vertebrata</taxon>
        <taxon>Euteleostomi</taxon>
        <taxon>Mammalia</taxon>
        <taxon>Eutheria</taxon>
        <taxon>Laurasiatheria</taxon>
        <taxon>Artiodactyla</taxon>
        <taxon>Whippomorpha</taxon>
        <taxon>Cetacea</taxon>
        <taxon>Mysticeti</taxon>
        <taxon>Balaenopteridae</taxon>
        <taxon>Balaenoptera</taxon>
    </lineage>
</organism>
<evidence type="ECO:0008006" key="8">
    <source>
        <dbReference type="Google" id="ProtNLM"/>
    </source>
</evidence>
<dbReference type="PANTHER" id="PTHR16515:SF32">
    <property type="entry name" value="PR DOMAIN ZINC FINGER PROTEIN 5"/>
    <property type="match status" value="1"/>
</dbReference>
<dbReference type="OrthoDB" id="6077919at2759"/>
<feature type="non-terminal residue" evidence="6">
    <location>
        <position position="1"/>
    </location>
</feature>
<dbReference type="PROSITE" id="PS50157">
    <property type="entry name" value="ZINC_FINGER_C2H2_2"/>
    <property type="match status" value="1"/>
</dbReference>
<accession>A0A643C4P5</accession>
<dbReference type="Gene3D" id="3.30.160.60">
    <property type="entry name" value="Classic Zinc Finger"/>
    <property type="match status" value="1"/>
</dbReference>
<dbReference type="Pfam" id="PF21549">
    <property type="entry name" value="PRDM2_PR"/>
    <property type="match status" value="1"/>
</dbReference>
<dbReference type="SUPFAM" id="SSF57667">
    <property type="entry name" value="beta-beta-alpha zinc fingers"/>
    <property type="match status" value="1"/>
</dbReference>
<dbReference type="Gene3D" id="2.170.270.10">
    <property type="entry name" value="SET domain"/>
    <property type="match status" value="1"/>
</dbReference>
<evidence type="ECO:0000313" key="7">
    <source>
        <dbReference type="Proteomes" id="UP000437017"/>
    </source>
</evidence>
<dbReference type="PROSITE" id="PS50280">
    <property type="entry name" value="SET"/>
    <property type="match status" value="1"/>
</dbReference>
<dbReference type="EMBL" id="SGJD01002555">
    <property type="protein sequence ID" value="KAB0395197.1"/>
    <property type="molecule type" value="Genomic_DNA"/>
</dbReference>
<keyword evidence="3" id="KW-0862">Zinc</keyword>
<keyword evidence="1" id="KW-0805">Transcription regulation</keyword>
<dbReference type="GO" id="GO:0045892">
    <property type="term" value="P:negative regulation of DNA-templated transcription"/>
    <property type="evidence" value="ECO:0007669"/>
    <property type="project" value="TreeGrafter"/>
</dbReference>
<dbReference type="Proteomes" id="UP000437017">
    <property type="component" value="Unassembled WGS sequence"/>
</dbReference>
<reference evidence="6 7" key="1">
    <citation type="journal article" date="2019" name="PLoS ONE">
        <title>Genomic analyses reveal an absence of contemporary introgressive admixture between fin whales and blue whales, despite known hybrids.</title>
        <authorList>
            <person name="Westbury M.V."/>
            <person name="Petersen B."/>
            <person name="Lorenzen E.D."/>
        </authorList>
    </citation>
    <scope>NUCLEOTIDE SEQUENCE [LARGE SCALE GENOMIC DNA]</scope>
    <source>
        <strain evidence="6">FinWhale-01</strain>
    </source>
</reference>
<feature type="domain" description="C2H2-type" evidence="4">
    <location>
        <begin position="116"/>
        <end position="144"/>
    </location>
</feature>
<comment type="caution">
    <text evidence="6">The sequence shown here is derived from an EMBL/GenBank/DDBJ whole genome shotgun (WGS) entry which is preliminary data.</text>
</comment>
<name>A0A643C4P5_BALPH</name>
<dbReference type="GO" id="GO:0008270">
    <property type="term" value="F:zinc ion binding"/>
    <property type="evidence" value="ECO:0007669"/>
    <property type="project" value="UniProtKB-KW"/>
</dbReference>
<evidence type="ECO:0000256" key="1">
    <source>
        <dbReference type="ARBA" id="ARBA00023015"/>
    </source>
</evidence>
<dbReference type="InterPro" id="IPR050331">
    <property type="entry name" value="Zinc_finger"/>
</dbReference>
<keyword evidence="3" id="KW-0863">Zinc-finger</keyword>
<dbReference type="InterPro" id="IPR036236">
    <property type="entry name" value="Znf_C2H2_sf"/>
</dbReference>
<sequence>VRGSKGEVLYILDATNPRHSNWLRFVHEAPSQEQKNLAAIQHIFLILSQEGENIFYLAIEDIETDTELLIGYLDSDMEADEEEQQIMTMIKEEEGNNAKGRSTAGRKDRFGCKEDYACPQCESSFTSEEILAEHLQTLHQKPTEEKEFKCKSCGKKFPVKQALQRQCCSSVLSEKQSEGFFTKFSVLCLQFFLQFSIEVLYLSYQMAVR</sequence>
<feature type="domain" description="SET" evidence="5">
    <location>
        <begin position="1"/>
        <end position="73"/>
    </location>
</feature>
<keyword evidence="2" id="KW-0804">Transcription</keyword>
<dbReference type="GO" id="GO:0003700">
    <property type="term" value="F:DNA-binding transcription factor activity"/>
    <property type="evidence" value="ECO:0007669"/>
    <property type="project" value="TreeGrafter"/>
</dbReference>